<reference evidence="1 2" key="1">
    <citation type="submission" date="2022-04" db="EMBL/GenBank/DDBJ databases">
        <title>Whole genome surviellance of AMR bacteria from Assam, India: One Health Study.</title>
        <authorList>
            <person name="Mendem S.K."/>
            <person name="Rakshit O."/>
            <person name="Murugesan D."/>
            <person name="Shome R."/>
            <person name="Raisen C."/>
            <person name="Holmes M.A."/>
            <person name="Saikia K."/>
            <person name="Shome B.R."/>
        </authorList>
    </citation>
    <scope>NUCLEOTIDE SEQUENCE [LARGE SCALE GENOMIC DNA]</scope>
    <source>
        <strain evidence="1 2">MGG-11lp</strain>
    </source>
</reference>
<proteinExistence type="predicted"/>
<dbReference type="RefSeq" id="WP_325848049.1">
    <property type="nucleotide sequence ID" value="NZ_JALLMC010000001.1"/>
</dbReference>
<sequence>MKIIDSQNQLVICMECAPKIDLNVCKSWSCPNLGIPDASDYVVPVYRLGYAALECQKCGSLPPLFNKKECDEWFRHFMQQKLGNTGQGCPRCFTTRIIHYGYTKARTPRLQCCTCRYVFTPHYDNAQCQDKNITLLSRLEQGVHSGETTNQRALAQAVNGFEHVLHASVPGLTRVSTTTMVIPFQGRAARQKLYVVISADADSGKIIQITTNYCDWKAGDSLLYKSSQPSPSAILPSSDVDLIREQEKQFLTRSQFDEIQYGSAELKRNDRGSIVRPVITIHSHFQRLKRRFPGVTDHYLAHECVLRGGAITAWSTEVRRGKTNLWFVSEKPENAMLSEKSFYLTGSWKMGWWKNVWERWDNGKRCKMIGLLTGQQSTAVPALITLAPCTAFGAWLKAHPWSLQCHNYGARVVSQHLVGLGCIYNQKLIL</sequence>
<gene>
    <name evidence="1" type="ORF">MXM28_00755</name>
</gene>
<organism evidence="1 2">
    <name type="scientific">Enterobacter vonholyi</name>
    <dbReference type="NCBI Taxonomy" id="2797505"/>
    <lineage>
        <taxon>Bacteria</taxon>
        <taxon>Pseudomonadati</taxon>
        <taxon>Pseudomonadota</taxon>
        <taxon>Gammaproteobacteria</taxon>
        <taxon>Enterobacterales</taxon>
        <taxon>Enterobacteriaceae</taxon>
        <taxon>Enterobacter</taxon>
    </lineage>
</organism>
<name>A0ABU6DYX5_9ENTR</name>
<evidence type="ECO:0008006" key="3">
    <source>
        <dbReference type="Google" id="ProtNLM"/>
    </source>
</evidence>
<accession>A0ABU6DYX5</accession>
<evidence type="ECO:0000313" key="1">
    <source>
        <dbReference type="EMBL" id="MEB6408221.1"/>
    </source>
</evidence>
<keyword evidence="2" id="KW-1185">Reference proteome</keyword>
<dbReference type="EMBL" id="JALLMC010000001">
    <property type="protein sequence ID" value="MEB6408221.1"/>
    <property type="molecule type" value="Genomic_DNA"/>
</dbReference>
<evidence type="ECO:0000313" key="2">
    <source>
        <dbReference type="Proteomes" id="UP001306510"/>
    </source>
</evidence>
<comment type="caution">
    <text evidence="1">The sequence shown here is derived from an EMBL/GenBank/DDBJ whole genome shotgun (WGS) entry which is preliminary data.</text>
</comment>
<protein>
    <recommendedName>
        <fullName evidence="3">Cytoplasmic protein</fullName>
    </recommendedName>
</protein>
<dbReference type="Proteomes" id="UP001306510">
    <property type="component" value="Unassembled WGS sequence"/>
</dbReference>